<dbReference type="InterPro" id="IPR002656">
    <property type="entry name" value="Acyl_transf_3_dom"/>
</dbReference>
<dbReference type="GO" id="GO:0016747">
    <property type="term" value="F:acyltransferase activity, transferring groups other than amino-acyl groups"/>
    <property type="evidence" value="ECO:0007669"/>
    <property type="project" value="InterPro"/>
</dbReference>
<organism evidence="3 4">
    <name type="scientific">Dictyocaulus viviparus</name>
    <name type="common">Bovine lungworm</name>
    <dbReference type="NCBI Taxonomy" id="29172"/>
    <lineage>
        <taxon>Eukaryota</taxon>
        <taxon>Metazoa</taxon>
        <taxon>Ecdysozoa</taxon>
        <taxon>Nematoda</taxon>
        <taxon>Chromadorea</taxon>
        <taxon>Rhabditida</taxon>
        <taxon>Rhabditina</taxon>
        <taxon>Rhabditomorpha</taxon>
        <taxon>Strongyloidea</taxon>
        <taxon>Metastrongylidae</taxon>
        <taxon>Dictyocaulus</taxon>
    </lineage>
</organism>
<feature type="transmembrane region" description="Helical" evidence="1">
    <location>
        <begin position="111"/>
        <end position="131"/>
    </location>
</feature>
<evidence type="ECO:0000313" key="3">
    <source>
        <dbReference type="EMBL" id="KJH51255.1"/>
    </source>
</evidence>
<evidence type="ECO:0000259" key="2">
    <source>
        <dbReference type="Pfam" id="PF01757"/>
    </source>
</evidence>
<evidence type="ECO:0000313" key="4">
    <source>
        <dbReference type="Proteomes" id="UP000053766"/>
    </source>
</evidence>
<dbReference type="PANTHER" id="PTHR11161:SF65">
    <property type="entry name" value="NOSE RESISTANT TO FLUOXETINE PROTEIN 6"/>
    <property type="match status" value="1"/>
</dbReference>
<feature type="transmembrane region" description="Helical" evidence="1">
    <location>
        <begin position="205"/>
        <end position="226"/>
    </location>
</feature>
<keyword evidence="1" id="KW-0812">Transmembrane</keyword>
<keyword evidence="1" id="KW-0472">Membrane</keyword>
<dbReference type="AlphaFoldDB" id="A0A0D8Y3I0"/>
<sequence>MMVFGTLYDLFVYQKESDKLAITREKNLITNDDESTGIVEINLLLVLLLRCNKRNNVREAQMVKVAMNNFRELVSPNQLNWFIRMILAYSVYTNGVEILRTSKKEGEVDCLHGIRFLSMCWIILGHTYYYIGTSLTTDNLIPTLVDFPKSFYTQIIVQAPLAVDSFFLLSGLLASYLFFKKLIKVKTIHSATNPQMWLMIFIKRYTRITPTYAVIMLFDVTLFTYVSSGPFWRPIEKQGCRISWWTNFLYMNNFLLQNEECLSKEETKKATSQRSSIELYGLDLNDYPPAPILTTKLQIPAVFRVNKLDSYWNDVYVRPYIRCGPFIVGVVVGFLLIFVTRHQKDNVLKISKTFLSEMGAIGLELVNNIRTVLSIRAVQLR</sequence>
<feature type="transmembrane region" description="Helical" evidence="1">
    <location>
        <begin position="319"/>
        <end position="339"/>
    </location>
</feature>
<dbReference type="EMBL" id="KN716188">
    <property type="protein sequence ID" value="KJH51255.1"/>
    <property type="molecule type" value="Genomic_DNA"/>
</dbReference>
<gene>
    <name evidence="3" type="ORF">DICVIV_02620</name>
</gene>
<reference evidence="4" key="2">
    <citation type="journal article" date="2016" name="Sci. Rep.">
        <title>Dictyocaulus viviparus genome, variome and transcriptome elucidate lungworm biology and support future intervention.</title>
        <authorList>
            <person name="McNulty S.N."/>
            <person name="Strube C."/>
            <person name="Rosa B.A."/>
            <person name="Martin J.C."/>
            <person name="Tyagi R."/>
            <person name="Choi Y.J."/>
            <person name="Wang Q."/>
            <person name="Hallsworth Pepin K."/>
            <person name="Zhang X."/>
            <person name="Ozersky P."/>
            <person name="Wilson R.K."/>
            <person name="Sternberg P.W."/>
            <person name="Gasser R.B."/>
            <person name="Mitreva M."/>
        </authorList>
    </citation>
    <scope>NUCLEOTIDE SEQUENCE [LARGE SCALE GENOMIC DNA]</scope>
    <source>
        <strain evidence="4">HannoverDv2000</strain>
    </source>
</reference>
<evidence type="ECO:0000256" key="1">
    <source>
        <dbReference type="SAM" id="Phobius"/>
    </source>
</evidence>
<dbReference type="PANTHER" id="PTHR11161">
    <property type="entry name" value="O-ACYLTRANSFERASE"/>
    <property type="match status" value="1"/>
</dbReference>
<name>A0A0D8Y3I0_DICVI</name>
<protein>
    <recommendedName>
        <fullName evidence="2">Acyltransferase 3 domain-containing protein</fullName>
    </recommendedName>
</protein>
<proteinExistence type="predicted"/>
<accession>A0A0D8Y3I0</accession>
<reference evidence="3 4" key="1">
    <citation type="submission" date="2013-11" db="EMBL/GenBank/DDBJ databases">
        <title>Draft genome of the bovine lungworm Dictyocaulus viviparus.</title>
        <authorList>
            <person name="Mitreva M."/>
        </authorList>
    </citation>
    <scope>NUCLEOTIDE SEQUENCE [LARGE SCALE GENOMIC DNA]</scope>
    <source>
        <strain evidence="3 4">HannoverDv2000</strain>
    </source>
</reference>
<dbReference type="Proteomes" id="UP000053766">
    <property type="component" value="Unassembled WGS sequence"/>
</dbReference>
<feature type="domain" description="Acyltransferase 3" evidence="2">
    <location>
        <begin position="110"/>
        <end position="234"/>
    </location>
</feature>
<keyword evidence="1" id="KW-1133">Transmembrane helix</keyword>
<feature type="transmembrane region" description="Helical" evidence="1">
    <location>
        <begin position="151"/>
        <end position="179"/>
    </location>
</feature>
<keyword evidence="4" id="KW-1185">Reference proteome</keyword>
<dbReference type="OrthoDB" id="118951at2759"/>
<dbReference type="InterPro" id="IPR052728">
    <property type="entry name" value="O2_lipid_transport_reg"/>
</dbReference>
<dbReference type="Pfam" id="PF01757">
    <property type="entry name" value="Acyl_transf_3"/>
    <property type="match status" value="1"/>
</dbReference>